<proteinExistence type="predicted"/>
<feature type="region of interest" description="Disordered" evidence="2">
    <location>
        <begin position="18"/>
        <end position="48"/>
    </location>
</feature>
<keyword evidence="4" id="KW-1185">Reference proteome</keyword>
<feature type="coiled-coil region" evidence="1">
    <location>
        <begin position="52"/>
        <end position="86"/>
    </location>
</feature>
<feature type="compositionally biased region" description="Acidic residues" evidence="2">
    <location>
        <begin position="34"/>
        <end position="48"/>
    </location>
</feature>
<dbReference type="AlphaFoldDB" id="A0A830H8M6"/>
<reference evidence="3" key="1">
    <citation type="submission" date="2020-10" db="EMBL/GenBank/DDBJ databases">
        <title>Unveiling of a novel bifunctional photoreceptor, Dualchrome1, isolated from a cosmopolitan green alga.</title>
        <authorList>
            <person name="Suzuki S."/>
            <person name="Kawachi M."/>
        </authorList>
    </citation>
    <scope>NUCLEOTIDE SEQUENCE</scope>
    <source>
        <strain evidence="3">NIES 2893</strain>
    </source>
</reference>
<comment type="caution">
    <text evidence="3">The sequence shown here is derived from an EMBL/GenBank/DDBJ whole genome shotgun (WGS) entry which is preliminary data.</text>
</comment>
<organism evidence="3 4">
    <name type="scientific">Pycnococcus provasolii</name>
    <dbReference type="NCBI Taxonomy" id="41880"/>
    <lineage>
        <taxon>Eukaryota</taxon>
        <taxon>Viridiplantae</taxon>
        <taxon>Chlorophyta</taxon>
        <taxon>Pseudoscourfieldiophyceae</taxon>
        <taxon>Pseudoscourfieldiales</taxon>
        <taxon>Pycnococcaceae</taxon>
        <taxon>Pycnococcus</taxon>
    </lineage>
</organism>
<evidence type="ECO:0000313" key="3">
    <source>
        <dbReference type="EMBL" id="GHP01879.1"/>
    </source>
</evidence>
<evidence type="ECO:0000256" key="1">
    <source>
        <dbReference type="SAM" id="Coils"/>
    </source>
</evidence>
<protein>
    <submittedName>
        <fullName evidence="3">Uncharacterized protein</fullName>
    </submittedName>
</protein>
<dbReference type="Proteomes" id="UP000660262">
    <property type="component" value="Unassembled WGS sequence"/>
</dbReference>
<dbReference type="EMBL" id="BNJQ01000002">
    <property type="protein sequence ID" value="GHP01879.1"/>
    <property type="molecule type" value="Genomic_DNA"/>
</dbReference>
<sequence length="216" mass="23393">MLHSLDVNAQHTCCGILQVSPSSNKRARIPSDGGDAEDASEDANEDDASLMLKKSQRRIEEQDGEIKKLQEEVKRLKKALQDEKSKEKVVTAGGAGGAAPAGTSLQQAKAQATKLKTMAYRAIKSQMKWKPSCKHGTKPRWSWDALCDEATFRAFRGLEPTEKAKGGKMTTEDFTDLLGHGSITTSIRFGYLSLAGESVNITYANGSLKITGAYGL</sequence>
<accession>A0A830H8M6</accession>
<gene>
    <name evidence="3" type="ORF">PPROV_000063600</name>
</gene>
<evidence type="ECO:0000313" key="4">
    <source>
        <dbReference type="Proteomes" id="UP000660262"/>
    </source>
</evidence>
<dbReference type="OrthoDB" id="5370359at2759"/>
<keyword evidence="1" id="KW-0175">Coiled coil</keyword>
<name>A0A830H8M6_9CHLO</name>
<evidence type="ECO:0000256" key="2">
    <source>
        <dbReference type="SAM" id="MobiDB-lite"/>
    </source>
</evidence>